<dbReference type="EMBL" id="WUBS01000006">
    <property type="protein sequence ID" value="NDL63014.1"/>
    <property type="molecule type" value="Genomic_DNA"/>
</dbReference>
<dbReference type="InterPro" id="IPR000182">
    <property type="entry name" value="GNAT_dom"/>
</dbReference>
<dbReference type="SUPFAM" id="SSF55729">
    <property type="entry name" value="Acyl-CoA N-acyltransferases (Nat)"/>
    <property type="match status" value="1"/>
</dbReference>
<dbReference type="GO" id="GO:0016747">
    <property type="term" value="F:acyltransferase activity, transferring groups other than amino-acyl groups"/>
    <property type="evidence" value="ECO:0007669"/>
    <property type="project" value="InterPro"/>
</dbReference>
<dbReference type="Proteomes" id="UP000461443">
    <property type="component" value="Unassembled WGS sequence"/>
</dbReference>
<dbReference type="InterPro" id="IPR050832">
    <property type="entry name" value="Bact_Acetyltransf"/>
</dbReference>
<comment type="caution">
    <text evidence="4">The sequence shown here is derived from an EMBL/GenBank/DDBJ whole genome shotgun (WGS) entry which is preliminary data.</text>
</comment>
<keyword evidence="2" id="KW-0012">Acyltransferase</keyword>
<organism evidence="4 5">
    <name type="scientific">Acerihabitans arboris</name>
    <dbReference type="NCBI Taxonomy" id="2691583"/>
    <lineage>
        <taxon>Bacteria</taxon>
        <taxon>Pseudomonadati</taxon>
        <taxon>Pseudomonadota</taxon>
        <taxon>Gammaproteobacteria</taxon>
        <taxon>Enterobacterales</taxon>
        <taxon>Pectobacteriaceae</taxon>
        <taxon>Acerihabitans</taxon>
    </lineage>
</organism>
<proteinExistence type="predicted"/>
<reference evidence="4 5" key="1">
    <citation type="submission" date="2019-12" db="EMBL/GenBank/DDBJ databases">
        <authorList>
            <person name="Lee S.D."/>
        </authorList>
    </citation>
    <scope>NUCLEOTIDE SEQUENCE [LARGE SCALE GENOMIC DNA]</scope>
    <source>
        <strain evidence="4 5">SAP-6</strain>
    </source>
</reference>
<dbReference type="PROSITE" id="PS51186">
    <property type="entry name" value="GNAT"/>
    <property type="match status" value="1"/>
</dbReference>
<evidence type="ECO:0000313" key="5">
    <source>
        <dbReference type="Proteomes" id="UP000461443"/>
    </source>
</evidence>
<dbReference type="PANTHER" id="PTHR43877">
    <property type="entry name" value="AMINOALKYLPHOSPHONATE N-ACETYLTRANSFERASE-RELATED-RELATED"/>
    <property type="match status" value="1"/>
</dbReference>
<evidence type="ECO:0000259" key="3">
    <source>
        <dbReference type="PROSITE" id="PS51186"/>
    </source>
</evidence>
<reference evidence="4 5" key="2">
    <citation type="submission" date="2020-02" db="EMBL/GenBank/DDBJ databases">
        <title>The new genus of Enterobacteriales.</title>
        <authorList>
            <person name="Kim I.S."/>
        </authorList>
    </citation>
    <scope>NUCLEOTIDE SEQUENCE [LARGE SCALE GENOMIC DNA]</scope>
    <source>
        <strain evidence="4 5">SAP-6</strain>
    </source>
</reference>
<protein>
    <submittedName>
        <fullName evidence="4">GNAT family N-acetyltransferase</fullName>
    </submittedName>
</protein>
<name>A0A845SJ68_9GAMM</name>
<evidence type="ECO:0000256" key="2">
    <source>
        <dbReference type="ARBA" id="ARBA00023315"/>
    </source>
</evidence>
<dbReference type="InterPro" id="IPR016181">
    <property type="entry name" value="Acyl_CoA_acyltransferase"/>
</dbReference>
<dbReference type="PANTHER" id="PTHR43877:SF2">
    <property type="entry name" value="AMINOALKYLPHOSPHONATE N-ACETYLTRANSFERASE-RELATED"/>
    <property type="match status" value="1"/>
</dbReference>
<gene>
    <name evidence="4" type="ORF">GRH90_09665</name>
</gene>
<evidence type="ECO:0000313" key="4">
    <source>
        <dbReference type="EMBL" id="NDL63014.1"/>
    </source>
</evidence>
<evidence type="ECO:0000256" key="1">
    <source>
        <dbReference type="ARBA" id="ARBA00022679"/>
    </source>
</evidence>
<feature type="domain" description="N-acetyltransferase" evidence="3">
    <location>
        <begin position="3"/>
        <end position="145"/>
    </location>
</feature>
<keyword evidence="1 4" id="KW-0808">Transferase</keyword>
<accession>A0A845SJ68</accession>
<dbReference type="Pfam" id="PF13508">
    <property type="entry name" value="Acetyltransf_7"/>
    <property type="match status" value="1"/>
</dbReference>
<sequence>MLMQIRLAQPADVAGMFHVRTSVTENILSRDELAEAGITEASITKMILGASCAWVANDKGQVVGFSMIDLAEGSLFAAFVLPSHEGKGIGKMLVQAAEEALFRQHTVAWLETGKSTRAAGFYRHLGWGMEQDVGGGDIRLEKKRRI</sequence>
<keyword evidence="5" id="KW-1185">Reference proteome</keyword>
<dbReference type="AlphaFoldDB" id="A0A845SJ68"/>
<dbReference type="CDD" id="cd04301">
    <property type="entry name" value="NAT_SF"/>
    <property type="match status" value="1"/>
</dbReference>
<dbReference type="Gene3D" id="3.40.630.30">
    <property type="match status" value="1"/>
</dbReference>